<dbReference type="InterPro" id="IPR002659">
    <property type="entry name" value="Glyco_trans_31"/>
</dbReference>
<dbReference type="Gene3D" id="3.90.550.50">
    <property type="match status" value="1"/>
</dbReference>
<dbReference type="Proteomes" id="UP000092600">
    <property type="component" value="Unassembled WGS sequence"/>
</dbReference>
<comment type="similarity">
    <text evidence="4 13">Belongs to the glycosyltransferase 31 family.</text>
</comment>
<evidence type="ECO:0000256" key="11">
    <source>
        <dbReference type="ARBA" id="ARBA00023136"/>
    </source>
</evidence>
<evidence type="ECO:0000256" key="8">
    <source>
        <dbReference type="ARBA" id="ARBA00022968"/>
    </source>
</evidence>
<comment type="subcellular location">
    <subcellularLocation>
        <location evidence="2 13">Golgi apparatus membrane</location>
        <topology evidence="2 13">Single-pass type II membrane protein</topology>
    </subcellularLocation>
</comment>
<evidence type="ECO:0000256" key="9">
    <source>
        <dbReference type="ARBA" id="ARBA00022989"/>
    </source>
</evidence>
<evidence type="ECO:0000256" key="3">
    <source>
        <dbReference type="ARBA" id="ARBA00004922"/>
    </source>
</evidence>
<feature type="transmembrane region" description="Helical" evidence="13">
    <location>
        <begin position="12"/>
        <end position="34"/>
    </location>
</feature>
<evidence type="ECO:0000256" key="1">
    <source>
        <dbReference type="ARBA" id="ARBA00001936"/>
    </source>
</evidence>
<dbReference type="GO" id="GO:0016758">
    <property type="term" value="F:hexosyltransferase activity"/>
    <property type="evidence" value="ECO:0007669"/>
    <property type="project" value="InterPro"/>
</dbReference>
<proteinExistence type="inferred from homology"/>
<keyword evidence="9 13" id="KW-1133">Transmembrane helix</keyword>
<dbReference type="EMBL" id="LSRQ01004514">
    <property type="protein sequence ID" value="OAY69194.1"/>
    <property type="molecule type" value="Genomic_DNA"/>
</dbReference>
<dbReference type="Pfam" id="PF01762">
    <property type="entry name" value="Galactosyl_T"/>
    <property type="match status" value="1"/>
</dbReference>
<evidence type="ECO:0000256" key="6">
    <source>
        <dbReference type="ARBA" id="ARBA00022679"/>
    </source>
</evidence>
<comment type="pathway">
    <text evidence="3">Protein modification; protein glycosylation.</text>
</comment>
<organism evidence="14 15">
    <name type="scientific">Ananas comosus</name>
    <name type="common">Pineapple</name>
    <name type="synonym">Ananas ananas</name>
    <dbReference type="NCBI Taxonomy" id="4615"/>
    <lineage>
        <taxon>Eukaryota</taxon>
        <taxon>Viridiplantae</taxon>
        <taxon>Streptophyta</taxon>
        <taxon>Embryophyta</taxon>
        <taxon>Tracheophyta</taxon>
        <taxon>Spermatophyta</taxon>
        <taxon>Magnoliopsida</taxon>
        <taxon>Liliopsida</taxon>
        <taxon>Poales</taxon>
        <taxon>Bromeliaceae</taxon>
        <taxon>Bromelioideae</taxon>
        <taxon>Ananas</taxon>
    </lineage>
</organism>
<dbReference type="UniPathway" id="UPA00378"/>
<gene>
    <name evidence="14" type="ORF">ACMD2_26482</name>
</gene>
<accession>A0A199UWP8</accession>
<evidence type="ECO:0000256" key="12">
    <source>
        <dbReference type="ARBA" id="ARBA00023211"/>
    </source>
</evidence>
<evidence type="ECO:0000256" key="13">
    <source>
        <dbReference type="RuleBase" id="RU363063"/>
    </source>
</evidence>
<comment type="caution">
    <text evidence="14">The sequence shown here is derived from an EMBL/GenBank/DDBJ whole genome shotgun (WGS) entry which is preliminary data.</text>
</comment>
<keyword evidence="7 13" id="KW-0812">Transmembrane</keyword>
<dbReference type="STRING" id="4615.A0A199UWP8"/>
<dbReference type="PANTHER" id="PTHR11214:SF351">
    <property type="entry name" value="BETA-1,3-GALACTOSYLTRANSFERASE PVG3"/>
    <property type="match status" value="1"/>
</dbReference>
<evidence type="ECO:0000313" key="14">
    <source>
        <dbReference type="EMBL" id="OAY69194.1"/>
    </source>
</evidence>
<keyword evidence="12 13" id="KW-0464">Manganese</keyword>
<evidence type="ECO:0000256" key="4">
    <source>
        <dbReference type="ARBA" id="ARBA00008661"/>
    </source>
</evidence>
<evidence type="ECO:0000313" key="15">
    <source>
        <dbReference type="Proteomes" id="UP000092600"/>
    </source>
</evidence>
<dbReference type="PANTHER" id="PTHR11214">
    <property type="entry name" value="BETA-1,3-N-ACETYLGLUCOSAMINYLTRANSFERASE"/>
    <property type="match status" value="1"/>
</dbReference>
<keyword evidence="10 13" id="KW-0333">Golgi apparatus</keyword>
<keyword evidence="6 14" id="KW-0808">Transferase</keyword>
<comment type="cofactor">
    <cofactor evidence="1 13">
        <name>Mn(2+)</name>
        <dbReference type="ChEBI" id="CHEBI:29035"/>
    </cofactor>
</comment>
<evidence type="ECO:0000256" key="10">
    <source>
        <dbReference type="ARBA" id="ARBA00023034"/>
    </source>
</evidence>
<keyword evidence="11 13" id="KW-0472">Membrane</keyword>
<reference evidence="14 15" key="1">
    <citation type="journal article" date="2016" name="DNA Res.">
        <title>The draft genome of MD-2 pineapple using hybrid error correction of long reads.</title>
        <authorList>
            <person name="Redwan R.M."/>
            <person name="Saidin A."/>
            <person name="Kumar S.V."/>
        </authorList>
    </citation>
    <scope>NUCLEOTIDE SEQUENCE [LARGE SCALE GENOMIC DNA]</scope>
    <source>
        <strain evidence="15">cv. MD2</strain>
        <tissue evidence="14">Leaf</tissue>
    </source>
</reference>
<keyword evidence="5 13" id="KW-0328">Glycosyltransferase</keyword>
<evidence type="ECO:0000256" key="7">
    <source>
        <dbReference type="ARBA" id="ARBA00022692"/>
    </source>
</evidence>
<evidence type="ECO:0000256" key="5">
    <source>
        <dbReference type="ARBA" id="ARBA00022676"/>
    </source>
</evidence>
<dbReference type="AlphaFoldDB" id="A0A199UWP8"/>
<dbReference type="GO" id="GO:0000139">
    <property type="term" value="C:Golgi membrane"/>
    <property type="evidence" value="ECO:0007669"/>
    <property type="project" value="UniProtKB-SubCell"/>
</dbReference>
<name>A0A199UWP8_ANACO</name>
<sequence>MFSFSKQSPGSISFAVLLLLLLPLLALTFLIIFYTQDDFRLLPSFTACSSTPSSFSSFDNSSSAAASPTPPPEFRLLIGVITHPDYFERRQLLRMVYSLQQEQPNLLGAQVDVRFVLCNLTTEEQRVFVALEIMRYDDIIILDCAENMDDGKTYTYFASLPTLFNGTGDGSEKGDGSTPPPPPPYDFVMKADDDIYFRLPRLVAALRDKPREDMYLGLQEPCDDENFFPFPPFMEGMGYVVSWDLVRWIATSDIARNDVRGPEDMWVGRWFNLADKAKNRFDAAPAMYDFRGPFEKPNCFRRDFVPDTIAVHKLKNNARWAKTLSYFEVTKALKPSKLYHIP</sequence>
<keyword evidence="8 13" id="KW-0735">Signal-anchor</keyword>
<evidence type="ECO:0000256" key="2">
    <source>
        <dbReference type="ARBA" id="ARBA00004323"/>
    </source>
</evidence>
<dbReference type="FunFam" id="3.90.550.50:FF:000027">
    <property type="entry name" value="Hexosyltransferase"/>
    <property type="match status" value="1"/>
</dbReference>
<protein>
    <recommendedName>
        <fullName evidence="13">Hexosyltransferase</fullName>
        <ecNumber evidence="13">2.4.1.-</ecNumber>
    </recommendedName>
</protein>
<dbReference type="EC" id="2.4.1.-" evidence="13"/>